<dbReference type="EMBL" id="LR797149">
    <property type="protein sequence ID" value="CAB4190589.1"/>
    <property type="molecule type" value="Genomic_DNA"/>
</dbReference>
<dbReference type="EMBL" id="LR797238">
    <property type="protein sequence ID" value="CAB4196324.1"/>
    <property type="molecule type" value="Genomic_DNA"/>
</dbReference>
<reference evidence="1" key="1">
    <citation type="submission" date="2020-05" db="EMBL/GenBank/DDBJ databases">
        <authorList>
            <person name="Chiriac C."/>
            <person name="Salcher M."/>
            <person name="Ghai R."/>
            <person name="Kavagutti S V."/>
        </authorList>
    </citation>
    <scope>NUCLEOTIDE SEQUENCE</scope>
</reference>
<accession>A0A6J5R164</accession>
<sequence length="179" mass="19943">MPADRIRASAQSMKVIEELASSINIPHSSALNLIVEGYRKQNYQLEIRIGKTFGSDPPEPMLFDGEPGITVRDPGPVCLRFLNFMVKQALARKDSAEYKPLGWLIEILNANLDRMTTKDGTTYAPLTLPTYEEFTKPKPQAAPLPVRYEGLATASKSPTKTLDADWLENLDLDAEFGKM</sequence>
<gene>
    <name evidence="1" type="ORF">UFOVP1195_77</name>
    <name evidence="2" type="ORF">UFOVP1288_77</name>
    <name evidence="3" type="ORF">UFOVP1409_77</name>
</gene>
<evidence type="ECO:0000313" key="1">
    <source>
        <dbReference type="EMBL" id="CAB4190589.1"/>
    </source>
</evidence>
<name>A0A6J5R164_9CAUD</name>
<dbReference type="EMBL" id="LR797352">
    <property type="protein sequence ID" value="CAB4205229.1"/>
    <property type="molecule type" value="Genomic_DNA"/>
</dbReference>
<proteinExistence type="predicted"/>
<protein>
    <submittedName>
        <fullName evidence="1">Uncharacterized protein</fullName>
    </submittedName>
</protein>
<evidence type="ECO:0000313" key="2">
    <source>
        <dbReference type="EMBL" id="CAB4196324.1"/>
    </source>
</evidence>
<evidence type="ECO:0000313" key="3">
    <source>
        <dbReference type="EMBL" id="CAB4205229.1"/>
    </source>
</evidence>
<organism evidence="1">
    <name type="scientific">uncultured Caudovirales phage</name>
    <dbReference type="NCBI Taxonomy" id="2100421"/>
    <lineage>
        <taxon>Viruses</taxon>
        <taxon>Duplodnaviria</taxon>
        <taxon>Heunggongvirae</taxon>
        <taxon>Uroviricota</taxon>
        <taxon>Caudoviricetes</taxon>
        <taxon>Peduoviridae</taxon>
        <taxon>Maltschvirus</taxon>
        <taxon>Maltschvirus maltsch</taxon>
    </lineage>
</organism>